<evidence type="ECO:0000256" key="5">
    <source>
        <dbReference type="RuleBase" id="RU000568"/>
    </source>
</evidence>
<dbReference type="Pfam" id="PF01632">
    <property type="entry name" value="Ribosomal_L35p"/>
    <property type="match status" value="1"/>
</dbReference>
<evidence type="ECO:0000256" key="2">
    <source>
        <dbReference type="ARBA" id="ARBA00022980"/>
    </source>
</evidence>
<keyword evidence="3 4" id="KW-0687">Ribonucleoprotein</keyword>
<dbReference type="EMBL" id="PFED01000025">
    <property type="protein sequence ID" value="PJE63239.1"/>
    <property type="molecule type" value="Genomic_DNA"/>
</dbReference>
<dbReference type="Gene3D" id="4.10.410.60">
    <property type="match status" value="1"/>
</dbReference>
<protein>
    <recommendedName>
        <fullName evidence="4">Large ribosomal subunit protein bL35</fullName>
    </recommendedName>
</protein>
<gene>
    <name evidence="4" type="primary">rpmI</name>
    <name evidence="6" type="ORF">COU88_00610</name>
</gene>
<dbReference type="GO" id="GO:0003735">
    <property type="term" value="F:structural constituent of ribosome"/>
    <property type="evidence" value="ECO:0007669"/>
    <property type="project" value="InterPro"/>
</dbReference>
<keyword evidence="2 4" id="KW-0689">Ribosomal protein</keyword>
<dbReference type="PRINTS" id="PR00064">
    <property type="entry name" value="RIBOSOMALL35"/>
</dbReference>
<dbReference type="GO" id="GO:0005840">
    <property type="term" value="C:ribosome"/>
    <property type="evidence" value="ECO:0007669"/>
    <property type="project" value="UniProtKB-KW"/>
</dbReference>
<dbReference type="NCBIfam" id="TIGR00001">
    <property type="entry name" value="rpmI_bact"/>
    <property type="match status" value="1"/>
</dbReference>
<evidence type="ECO:0000313" key="6">
    <source>
        <dbReference type="EMBL" id="PJE63239.1"/>
    </source>
</evidence>
<dbReference type="HAMAP" id="MF_00514">
    <property type="entry name" value="Ribosomal_bL35"/>
    <property type="match status" value="1"/>
</dbReference>
<dbReference type="GO" id="GO:1990904">
    <property type="term" value="C:ribonucleoprotein complex"/>
    <property type="evidence" value="ECO:0007669"/>
    <property type="project" value="UniProtKB-KW"/>
</dbReference>
<name>A0A2M8KTI7_9BACT</name>
<dbReference type="Proteomes" id="UP000229554">
    <property type="component" value="Unassembled WGS sequence"/>
</dbReference>
<evidence type="ECO:0000256" key="3">
    <source>
        <dbReference type="ARBA" id="ARBA00023274"/>
    </source>
</evidence>
<dbReference type="SUPFAM" id="SSF143034">
    <property type="entry name" value="L35p-like"/>
    <property type="match status" value="1"/>
</dbReference>
<dbReference type="InterPro" id="IPR021137">
    <property type="entry name" value="Ribosomal_bL35-like"/>
</dbReference>
<evidence type="ECO:0000256" key="1">
    <source>
        <dbReference type="ARBA" id="ARBA00006598"/>
    </source>
</evidence>
<dbReference type="InterPro" id="IPR001706">
    <property type="entry name" value="Ribosomal_bL35"/>
</dbReference>
<dbReference type="AlphaFoldDB" id="A0A2M8KTI7"/>
<comment type="caution">
    <text evidence="6">The sequence shown here is derived from an EMBL/GenBank/DDBJ whole genome shotgun (WGS) entry which is preliminary data.</text>
</comment>
<evidence type="ECO:0000313" key="7">
    <source>
        <dbReference type="Proteomes" id="UP000229554"/>
    </source>
</evidence>
<dbReference type="InterPro" id="IPR037229">
    <property type="entry name" value="Ribosomal_bL35_sf"/>
</dbReference>
<organism evidence="6 7">
    <name type="scientific">Candidatus Roizmanbacteria bacterium CG10_big_fil_rev_8_21_14_0_10_39_6</name>
    <dbReference type="NCBI Taxonomy" id="1974853"/>
    <lineage>
        <taxon>Bacteria</taxon>
        <taxon>Candidatus Roizmaniibacteriota</taxon>
    </lineage>
</organism>
<sequence>MKKPKVIKLRKLKIKKSVSKRFKVTPTGKVMHRSQNIRHLSSNKSKNQLRRLRKKKSLFSTDAIKIKKLLGVG</sequence>
<evidence type="ECO:0000256" key="4">
    <source>
        <dbReference type="HAMAP-Rule" id="MF_00514"/>
    </source>
</evidence>
<proteinExistence type="inferred from homology"/>
<reference evidence="7" key="1">
    <citation type="submission" date="2017-09" db="EMBL/GenBank/DDBJ databases">
        <title>Depth-based differentiation of microbial function through sediment-hosted aquifers and enrichment of novel symbionts in the deep terrestrial subsurface.</title>
        <authorList>
            <person name="Probst A.J."/>
            <person name="Ladd B."/>
            <person name="Jarett J.K."/>
            <person name="Geller-Mcgrath D.E."/>
            <person name="Sieber C.M.K."/>
            <person name="Emerson J.B."/>
            <person name="Anantharaman K."/>
            <person name="Thomas B.C."/>
            <person name="Malmstrom R."/>
            <person name="Stieglmeier M."/>
            <person name="Klingl A."/>
            <person name="Woyke T."/>
            <person name="Ryan C.M."/>
            <person name="Banfield J.F."/>
        </authorList>
    </citation>
    <scope>NUCLEOTIDE SEQUENCE [LARGE SCALE GENOMIC DNA]</scope>
</reference>
<accession>A0A2M8KTI7</accession>
<comment type="similarity">
    <text evidence="1 4 5">Belongs to the bacterial ribosomal protein bL35 family.</text>
</comment>
<dbReference type="GO" id="GO:0006412">
    <property type="term" value="P:translation"/>
    <property type="evidence" value="ECO:0007669"/>
    <property type="project" value="UniProtKB-UniRule"/>
</dbReference>